<keyword evidence="13" id="KW-1185">Reference proteome</keyword>
<dbReference type="Pfam" id="PF08125">
    <property type="entry name" value="Mannitol_dh_C"/>
    <property type="match status" value="1"/>
</dbReference>
<gene>
    <name evidence="7" type="primary">mtlD</name>
    <name evidence="11" type="ORF">SAMN05216375_10875</name>
    <name evidence="10" type="ORF">TR210_1635</name>
</gene>
<name>A0A143YUX9_9LACT</name>
<dbReference type="STRING" id="640938.TR210_1635"/>
<dbReference type="InterPro" id="IPR013131">
    <property type="entry name" value="Mannitol_DH_N"/>
</dbReference>
<dbReference type="SUPFAM" id="SSF48179">
    <property type="entry name" value="6-phosphogluconate dehydrogenase C-terminal domain-like"/>
    <property type="match status" value="1"/>
</dbReference>
<dbReference type="AlphaFoldDB" id="A0A143YUX9"/>
<protein>
    <recommendedName>
        <fullName evidence="3 7">Mannitol-1-phosphate 5-dehydrogenase</fullName>
        <ecNumber evidence="2 7">1.1.1.17</ecNumber>
    </recommendedName>
</protein>
<evidence type="ECO:0000256" key="2">
    <source>
        <dbReference type="ARBA" id="ARBA00012939"/>
    </source>
</evidence>
<dbReference type="PROSITE" id="PS00974">
    <property type="entry name" value="MANNITOL_DHGENASE"/>
    <property type="match status" value="1"/>
</dbReference>
<proteinExistence type="inferred from homology"/>
<comment type="similarity">
    <text evidence="1 7">Belongs to the mannitol dehydrogenase family.</text>
</comment>
<evidence type="ECO:0000313" key="10">
    <source>
        <dbReference type="EMBL" id="CZQ99302.1"/>
    </source>
</evidence>
<reference evidence="10 12" key="1">
    <citation type="submission" date="2016-02" db="EMBL/GenBank/DDBJ databases">
        <authorList>
            <person name="Wen L."/>
            <person name="He K."/>
            <person name="Yang H."/>
        </authorList>
    </citation>
    <scope>NUCLEOTIDE SEQUENCE [LARGE SCALE GENOMIC DNA]</scope>
    <source>
        <strain evidence="10">Trichococcus_R210</strain>
    </source>
</reference>
<dbReference type="RefSeq" id="WP_068623027.1">
    <property type="nucleotide sequence ID" value="NZ_FJNB01000011.1"/>
</dbReference>
<dbReference type="GO" id="GO:0008926">
    <property type="term" value="F:mannitol-1-phosphate 5-dehydrogenase activity"/>
    <property type="evidence" value="ECO:0007669"/>
    <property type="project" value="UniProtKB-UniRule"/>
</dbReference>
<reference evidence="11 13" key="2">
    <citation type="submission" date="2016-10" db="EMBL/GenBank/DDBJ databases">
        <authorList>
            <person name="Varghese N."/>
            <person name="Submissions S."/>
        </authorList>
    </citation>
    <scope>NUCLEOTIDE SEQUENCE [LARGE SCALE GENOMIC DNA]</scope>
    <source>
        <strain evidence="11 13">DSM 22150</strain>
    </source>
</reference>
<dbReference type="SUPFAM" id="SSF51735">
    <property type="entry name" value="NAD(P)-binding Rossmann-fold domains"/>
    <property type="match status" value="1"/>
</dbReference>
<feature type="binding site" evidence="7">
    <location>
        <begin position="3"/>
        <end position="14"/>
    </location>
    <ligand>
        <name>NAD(+)</name>
        <dbReference type="ChEBI" id="CHEBI:57540"/>
    </ligand>
</feature>
<dbReference type="NCBIfam" id="NF002647">
    <property type="entry name" value="PRK02318.1-3"/>
    <property type="match status" value="1"/>
</dbReference>
<evidence type="ECO:0000256" key="1">
    <source>
        <dbReference type="ARBA" id="ARBA00006541"/>
    </source>
</evidence>
<dbReference type="PANTHER" id="PTHR30524">
    <property type="entry name" value="MANNITOL-1-PHOSPHATE 5-DEHYDROGENASE"/>
    <property type="match status" value="1"/>
</dbReference>
<evidence type="ECO:0000256" key="5">
    <source>
        <dbReference type="ARBA" id="ARBA00023027"/>
    </source>
</evidence>
<dbReference type="Gene3D" id="3.40.50.720">
    <property type="entry name" value="NAD(P)-binding Rossmann-like Domain"/>
    <property type="match status" value="1"/>
</dbReference>
<dbReference type="NCBIfam" id="NF002652">
    <property type="entry name" value="PRK02318.2-5"/>
    <property type="match status" value="1"/>
</dbReference>
<comment type="catalytic activity">
    <reaction evidence="6 7">
        <text>D-mannitol 1-phosphate + NAD(+) = beta-D-fructose 6-phosphate + NADH + H(+)</text>
        <dbReference type="Rhea" id="RHEA:19661"/>
        <dbReference type="ChEBI" id="CHEBI:15378"/>
        <dbReference type="ChEBI" id="CHEBI:57540"/>
        <dbReference type="ChEBI" id="CHEBI:57634"/>
        <dbReference type="ChEBI" id="CHEBI:57945"/>
        <dbReference type="ChEBI" id="CHEBI:61381"/>
        <dbReference type="EC" id="1.1.1.17"/>
    </reaction>
</comment>
<evidence type="ECO:0000256" key="4">
    <source>
        <dbReference type="ARBA" id="ARBA00023002"/>
    </source>
</evidence>
<keyword evidence="4 7" id="KW-0560">Oxidoreductase</keyword>
<dbReference type="InterPro" id="IPR023028">
    <property type="entry name" value="Mannitol_1_phos_5_DH"/>
</dbReference>
<evidence type="ECO:0000259" key="8">
    <source>
        <dbReference type="Pfam" id="PF01232"/>
    </source>
</evidence>
<dbReference type="Proteomes" id="UP000076878">
    <property type="component" value="Unassembled WGS sequence"/>
</dbReference>
<evidence type="ECO:0000256" key="7">
    <source>
        <dbReference type="HAMAP-Rule" id="MF_00196"/>
    </source>
</evidence>
<evidence type="ECO:0000313" key="11">
    <source>
        <dbReference type="EMBL" id="SEJ14703.1"/>
    </source>
</evidence>
<dbReference type="InterPro" id="IPR023027">
    <property type="entry name" value="Mannitol_DH_CS"/>
</dbReference>
<dbReference type="GO" id="GO:0019592">
    <property type="term" value="P:mannitol catabolic process"/>
    <property type="evidence" value="ECO:0007669"/>
    <property type="project" value="TreeGrafter"/>
</dbReference>
<dbReference type="PANTHER" id="PTHR30524:SF0">
    <property type="entry name" value="ALTRONATE OXIDOREDUCTASE-RELATED"/>
    <property type="match status" value="1"/>
</dbReference>
<dbReference type="PRINTS" id="PR00084">
    <property type="entry name" value="MTLDHDRGNASE"/>
</dbReference>
<dbReference type="EC" id="1.1.1.17" evidence="2 7"/>
<dbReference type="InterPro" id="IPR036291">
    <property type="entry name" value="NAD(P)-bd_dom_sf"/>
</dbReference>
<feature type="domain" description="Mannitol dehydrogenase N-terminal" evidence="8">
    <location>
        <begin position="1"/>
        <end position="188"/>
    </location>
</feature>
<dbReference type="InterPro" id="IPR000669">
    <property type="entry name" value="Mannitol_DH"/>
</dbReference>
<dbReference type="OrthoDB" id="271711at2"/>
<accession>A0A143YUX9</accession>
<dbReference type="EMBL" id="FJNB01000011">
    <property type="protein sequence ID" value="CZQ99302.1"/>
    <property type="molecule type" value="Genomic_DNA"/>
</dbReference>
<dbReference type="InterPro" id="IPR013328">
    <property type="entry name" value="6PGD_dom2"/>
</dbReference>
<evidence type="ECO:0000313" key="12">
    <source>
        <dbReference type="Proteomes" id="UP000076878"/>
    </source>
</evidence>
<dbReference type="EMBL" id="FNYT01000008">
    <property type="protein sequence ID" value="SEJ14703.1"/>
    <property type="molecule type" value="Genomic_DNA"/>
</dbReference>
<evidence type="ECO:0000256" key="3">
    <source>
        <dbReference type="ARBA" id="ARBA00016219"/>
    </source>
</evidence>
<evidence type="ECO:0000313" key="13">
    <source>
        <dbReference type="Proteomes" id="UP000199280"/>
    </source>
</evidence>
<evidence type="ECO:0000259" key="9">
    <source>
        <dbReference type="Pfam" id="PF08125"/>
    </source>
</evidence>
<dbReference type="GO" id="GO:0005829">
    <property type="term" value="C:cytosol"/>
    <property type="evidence" value="ECO:0007669"/>
    <property type="project" value="TreeGrafter"/>
</dbReference>
<dbReference type="HAMAP" id="MF_00196">
    <property type="entry name" value="Mannitol_dehydrog"/>
    <property type="match status" value="1"/>
</dbReference>
<dbReference type="Pfam" id="PF01232">
    <property type="entry name" value="Mannitol_dh"/>
    <property type="match status" value="1"/>
</dbReference>
<evidence type="ECO:0000256" key="6">
    <source>
        <dbReference type="ARBA" id="ARBA00048615"/>
    </source>
</evidence>
<organism evidence="10 12">
    <name type="scientific">Trichococcus ilyis</name>
    <dbReference type="NCBI Taxonomy" id="640938"/>
    <lineage>
        <taxon>Bacteria</taxon>
        <taxon>Bacillati</taxon>
        <taxon>Bacillota</taxon>
        <taxon>Bacilli</taxon>
        <taxon>Lactobacillales</taxon>
        <taxon>Carnobacteriaceae</taxon>
        <taxon>Trichococcus</taxon>
    </lineage>
</organism>
<sequence>MKAVHFGAGNIGRGFIGEILNHNGYAITFVDVNDTIIEALKTRGGYTIELADESREQIQIANVTGLNNAKEADKVVEAIAGADLITTAIGPNILPRIAQLIAEGIAARAAQNINQPIDIIACENMIGGSTFLAAEVKKYCTDTAYLDAYVGFPDAAVDRIVPMQQHADPLFVQVEPFSEWVVQGTACKSPIRLEGVAYVNDLEPYIERKLFSVNTGHATVAYTGALQGYETIDEAMQDNLVVIQLRSVLHETGKLLIKKWGFDEAEHEKYIEKIIGRFQNKYISDAISRVARTPLRKLGNHERFIRPMVELTQIDEMPFHLLETIGMVFNYFDPEDEQCQELKQMILQKGLDKIIPEITGIDNQKILGSIKQNVEKYAYKVA</sequence>
<keyword evidence="5 7" id="KW-0520">NAD</keyword>
<dbReference type="InterPro" id="IPR008927">
    <property type="entry name" value="6-PGluconate_DH-like_C_sf"/>
</dbReference>
<dbReference type="Gene3D" id="1.10.1040.10">
    <property type="entry name" value="N-(1-d-carboxylethyl)-l-norvaline Dehydrogenase, domain 2"/>
    <property type="match status" value="1"/>
</dbReference>
<feature type="domain" description="Mannitol dehydrogenase C-terminal" evidence="9">
    <location>
        <begin position="201"/>
        <end position="376"/>
    </location>
</feature>
<dbReference type="Proteomes" id="UP000199280">
    <property type="component" value="Unassembled WGS sequence"/>
</dbReference>
<dbReference type="InterPro" id="IPR013118">
    <property type="entry name" value="Mannitol_DH_C"/>
</dbReference>